<organism evidence="2 3">
    <name type="scientific">Paenibacillus chartarius</name>
    <dbReference type="NCBI Taxonomy" id="747481"/>
    <lineage>
        <taxon>Bacteria</taxon>
        <taxon>Bacillati</taxon>
        <taxon>Bacillota</taxon>
        <taxon>Bacilli</taxon>
        <taxon>Bacillales</taxon>
        <taxon>Paenibacillaceae</taxon>
        <taxon>Paenibacillus</taxon>
    </lineage>
</organism>
<protein>
    <submittedName>
        <fullName evidence="2">Uncharacterized protein</fullName>
    </submittedName>
</protein>
<accession>A0ABV6DK35</accession>
<reference evidence="2 3" key="1">
    <citation type="submission" date="2024-09" db="EMBL/GenBank/DDBJ databases">
        <authorList>
            <person name="Sun Q."/>
            <person name="Mori K."/>
        </authorList>
    </citation>
    <scope>NUCLEOTIDE SEQUENCE [LARGE SCALE GENOMIC DNA]</scope>
    <source>
        <strain evidence="2 3">CCM 7759</strain>
    </source>
</reference>
<dbReference type="RefSeq" id="WP_377470250.1">
    <property type="nucleotide sequence ID" value="NZ_JBHLWN010000044.1"/>
</dbReference>
<dbReference type="Proteomes" id="UP001589776">
    <property type="component" value="Unassembled WGS sequence"/>
</dbReference>
<sequence>MSKRIAFITTAFIATSGLLPGIMTVANAAEYAQPGISSFQPLAPCLALRQPKELNLLSAATLYDHPFRNFRYTAVGEVLPQTVQVSKVDFYYPGNFLIHTWLGERWIHVNYQDYTLPHPKNLKLWQRTALYKERKDLSEPVSYLDPQTVTVLDADPDWYHPGGFHAFRIATSSGQSGWVKLYSEEIGAEESTDITVYVPDRNNIYAEPIRGPYYAEPVETKEQPYFAKARSCYWNAANPSMQYYEIETAQGFGWISSYSLSPEYSTLPIVTDDNTELELSNRTMAFRFPRWENTVAGLLEAGTRTASRSLRLDDKVWYEVDSQYGKVWVQERYADPADAVEVDESLVMKDLFSLSLYPNVTSLNPKYYSMKYAPQTLHITARWKESPGSPRSWLQVDAEDGKAWLHVIEVHEPTVVYSWQDGGYHASMLPKGTYLENRNYANGGTFFRLYGVTYNGKTYGIPYKIPLESIEGYQAVDTVLQLTTTTQLQQTPDGNMPGWPWSGASLSPQTVKLKGKWESSDGRTYGLLDSYAGEAWISLD</sequence>
<name>A0ABV6DK35_9BACL</name>
<evidence type="ECO:0000313" key="2">
    <source>
        <dbReference type="EMBL" id="MFC0213000.1"/>
    </source>
</evidence>
<feature type="chain" id="PRO_5047027248" evidence="1">
    <location>
        <begin position="29"/>
        <end position="540"/>
    </location>
</feature>
<evidence type="ECO:0000256" key="1">
    <source>
        <dbReference type="SAM" id="SignalP"/>
    </source>
</evidence>
<feature type="signal peptide" evidence="1">
    <location>
        <begin position="1"/>
        <end position="28"/>
    </location>
</feature>
<dbReference type="EMBL" id="JBHLWN010000044">
    <property type="protein sequence ID" value="MFC0213000.1"/>
    <property type="molecule type" value="Genomic_DNA"/>
</dbReference>
<evidence type="ECO:0000313" key="3">
    <source>
        <dbReference type="Proteomes" id="UP001589776"/>
    </source>
</evidence>
<proteinExistence type="predicted"/>
<gene>
    <name evidence="2" type="ORF">ACFFK0_11130</name>
</gene>
<keyword evidence="1" id="KW-0732">Signal</keyword>
<comment type="caution">
    <text evidence="2">The sequence shown here is derived from an EMBL/GenBank/DDBJ whole genome shotgun (WGS) entry which is preliminary data.</text>
</comment>
<keyword evidence="3" id="KW-1185">Reference proteome</keyword>